<sequence length="38" mass="4806">MDDIRHRLPRKPERFMDQLRQHIRQNGLAYRTEQTYVH</sequence>
<name>A0A7W4WEL8_9GAMM</name>
<gene>
    <name evidence="1" type="ORF">FHS09_003687</name>
</gene>
<dbReference type="Proteomes" id="UP000535937">
    <property type="component" value="Unassembled WGS sequence"/>
</dbReference>
<dbReference type="AlphaFoldDB" id="A0A7W4WEL8"/>
<evidence type="ECO:0008006" key="3">
    <source>
        <dbReference type="Google" id="ProtNLM"/>
    </source>
</evidence>
<evidence type="ECO:0000313" key="2">
    <source>
        <dbReference type="Proteomes" id="UP000535937"/>
    </source>
</evidence>
<organism evidence="1 2">
    <name type="scientific">Microbulbifer rhizosphaerae</name>
    <dbReference type="NCBI Taxonomy" id="1562603"/>
    <lineage>
        <taxon>Bacteria</taxon>
        <taxon>Pseudomonadati</taxon>
        <taxon>Pseudomonadota</taxon>
        <taxon>Gammaproteobacteria</taxon>
        <taxon>Cellvibrionales</taxon>
        <taxon>Microbulbiferaceae</taxon>
        <taxon>Microbulbifer</taxon>
    </lineage>
</organism>
<accession>A0A7W4WEL8</accession>
<proteinExistence type="predicted"/>
<reference evidence="1 2" key="1">
    <citation type="submission" date="2020-08" db="EMBL/GenBank/DDBJ databases">
        <title>Genomic Encyclopedia of Type Strains, Phase III (KMG-III): the genomes of soil and plant-associated and newly described type strains.</title>
        <authorList>
            <person name="Whitman W."/>
        </authorList>
    </citation>
    <scope>NUCLEOTIDE SEQUENCE [LARGE SCALE GENOMIC DNA]</scope>
    <source>
        <strain evidence="1 2">CECT 8799</strain>
    </source>
</reference>
<comment type="caution">
    <text evidence="1">The sequence shown here is derived from an EMBL/GenBank/DDBJ whole genome shotgun (WGS) entry which is preliminary data.</text>
</comment>
<protein>
    <recommendedName>
        <fullName evidence="3">Integrase</fullName>
    </recommendedName>
</protein>
<evidence type="ECO:0000313" key="1">
    <source>
        <dbReference type="EMBL" id="MBB3062837.1"/>
    </source>
</evidence>
<keyword evidence="2" id="KW-1185">Reference proteome</keyword>
<dbReference type="EMBL" id="JACHWZ010000021">
    <property type="protein sequence ID" value="MBB3062837.1"/>
    <property type="molecule type" value="Genomic_DNA"/>
</dbReference>